<dbReference type="InterPro" id="IPR017853">
    <property type="entry name" value="GH"/>
</dbReference>
<dbReference type="EMBL" id="JACAZI010000022">
    <property type="protein sequence ID" value="KAF7336880.1"/>
    <property type="molecule type" value="Genomic_DNA"/>
</dbReference>
<accession>A0A8H7CGU5</accession>
<dbReference type="PANTHER" id="PTHR36183:SF2">
    <property type="entry name" value="BETA-GLUCURONIDASE C-TERMINAL DOMAIN-CONTAINING PROTEIN"/>
    <property type="match status" value="1"/>
</dbReference>
<sequence>MRPAYLYYALPFLPVAWSSITVYHQQPFTATAAASASGSAAAASYTGAAAYDPTILNPPPIPDPPPPTTFFQQLSSSPVPGLSIPQAGYFYGFSVEFSVINQVLGTNSTRLQVPFLNLMSNIQARGGSVRVRVGGNTQDYATMVDSLPNGKMMTKEAQDTANPTDTPALLFTPDVLYMLANISALVNVEWYLGVPMNDTTHLRLGIAEAGEAILGDRLIGFQVGNEPDQYAQHQHRPQDYSPQDYSNEFGTVDAALRADPKVSVVNGKLLGPSLSGVWQPQEVWDTNFIPDHKQSLAALSMSFYPANNCAKVFGGPNATGVIDPQQIFPSYLDHTAGQKIAANYLSSTALAQQNDLPFVMMETNTASCGVYYNPFTPPPTNQSTFHQWTIGPVYYSALAVAEAFGTSNQSRIIDLQMNDNNIYTPGYAIYDGDVLARLALFNYLTDSTGAHDYTASFAIGGGDTGQPNGTPAQVKVKYLLAPSVSTKDNITWAGQTFGSAFESDGPNVASYTGAAAYDPTRLLPPPIPDPRPSMQFTQQLSSIPPPGLSIPQCGYFYGFSIEFSVINQILGINGSFLQVPFLNLMSNLQARGGSVRIRIGGNTQETATMVQKLPDGKMMEKKKSSTEYPLQMFTPPLLYTPEVVYMLANISSLVNVQWYLGIPLNETQHLRLKIAEVAEQVLGNKLLGLQVGNEPDQYAIHGHRPITYGPYEYFDDFGIVDAALRADPRISSVDRKLIGPSVSGNWRLEDVWDTGFLDKYQESFAAFYPNNNCAKVLRTSDPIVDPQQIFYTYLNHTAAKSIVNKYLSSDYTATFSLDETPTQVKVKYLFAPSVSEKTNITWAGQTFGSNFASDGRLTGILDIQTIHCDTSAKTCSIRVPAPGFALVFVHDAPSEMVESPMAVTWPTTAYTRTMKTLGVDPSVLATSNGHQDMDERLGSTSRGRKWWLEEDGPHRRGQRHRNAAVNCRMGFTLMISCFGMVFIGLGI</sequence>
<dbReference type="Gene3D" id="3.20.20.80">
    <property type="entry name" value="Glycosidases"/>
    <property type="match status" value="2"/>
</dbReference>
<organism evidence="2 3">
    <name type="scientific">Mycena venus</name>
    <dbReference type="NCBI Taxonomy" id="2733690"/>
    <lineage>
        <taxon>Eukaryota</taxon>
        <taxon>Fungi</taxon>
        <taxon>Dikarya</taxon>
        <taxon>Basidiomycota</taxon>
        <taxon>Agaricomycotina</taxon>
        <taxon>Agaricomycetes</taxon>
        <taxon>Agaricomycetidae</taxon>
        <taxon>Agaricales</taxon>
        <taxon>Marasmiineae</taxon>
        <taxon>Mycenaceae</taxon>
        <taxon>Mycena</taxon>
    </lineage>
</organism>
<dbReference type="OrthoDB" id="2796951at2759"/>
<dbReference type="PANTHER" id="PTHR36183">
    <property type="entry name" value="BETA-GLUCURONIDASE"/>
    <property type="match status" value="1"/>
</dbReference>
<comment type="caution">
    <text evidence="2">The sequence shown here is derived from an EMBL/GenBank/DDBJ whole genome shotgun (WGS) entry which is preliminary data.</text>
</comment>
<dbReference type="InterPro" id="IPR052974">
    <property type="entry name" value="GH79_Enzymes"/>
</dbReference>
<evidence type="ECO:0000313" key="2">
    <source>
        <dbReference type="EMBL" id="KAF7336880.1"/>
    </source>
</evidence>
<evidence type="ECO:0000313" key="3">
    <source>
        <dbReference type="Proteomes" id="UP000620124"/>
    </source>
</evidence>
<feature type="domain" description="Beta-glucuronidase C-terminal" evidence="1">
    <location>
        <begin position="809"/>
        <end position="886"/>
    </location>
</feature>
<reference evidence="2" key="1">
    <citation type="submission" date="2020-05" db="EMBL/GenBank/DDBJ databases">
        <title>Mycena genomes resolve the evolution of fungal bioluminescence.</title>
        <authorList>
            <person name="Tsai I.J."/>
        </authorList>
    </citation>
    <scope>NUCLEOTIDE SEQUENCE</scope>
    <source>
        <strain evidence="2">CCC161011</strain>
    </source>
</reference>
<feature type="domain" description="Beta-glucuronidase C-terminal" evidence="1">
    <location>
        <begin position="426"/>
        <end position="505"/>
    </location>
</feature>
<dbReference type="InterPro" id="IPR031728">
    <property type="entry name" value="GlcAase_C"/>
</dbReference>
<dbReference type="AlphaFoldDB" id="A0A8H7CGU5"/>
<keyword evidence="3" id="KW-1185">Reference proteome</keyword>
<dbReference type="SUPFAM" id="SSF51445">
    <property type="entry name" value="(Trans)glycosidases"/>
    <property type="match status" value="1"/>
</dbReference>
<evidence type="ECO:0000259" key="1">
    <source>
        <dbReference type="Pfam" id="PF16862"/>
    </source>
</evidence>
<dbReference type="Pfam" id="PF16862">
    <property type="entry name" value="Glyco_hydro_79C"/>
    <property type="match status" value="2"/>
</dbReference>
<protein>
    <submittedName>
        <fullName evidence="2">Glyco-hydro-79C domain-containing protein</fullName>
    </submittedName>
</protein>
<dbReference type="Proteomes" id="UP000620124">
    <property type="component" value="Unassembled WGS sequence"/>
</dbReference>
<name>A0A8H7CGU5_9AGAR</name>
<proteinExistence type="predicted"/>
<gene>
    <name evidence="2" type="ORF">MVEN_02124300</name>
</gene>